<evidence type="ECO:0000256" key="11">
    <source>
        <dbReference type="ARBA" id="ARBA00023136"/>
    </source>
</evidence>
<dbReference type="InterPro" id="IPR004841">
    <property type="entry name" value="AA-permease/SLC12A_dom"/>
</dbReference>
<feature type="compositionally biased region" description="Basic and acidic residues" evidence="15">
    <location>
        <begin position="97"/>
        <end position="111"/>
    </location>
</feature>
<keyword evidence="13" id="KW-0739">Sodium transport</keyword>
<evidence type="ECO:0000259" key="18">
    <source>
        <dbReference type="Pfam" id="PF03522"/>
    </source>
</evidence>
<dbReference type="GO" id="GO:1990573">
    <property type="term" value="P:potassium ion import across plasma membrane"/>
    <property type="evidence" value="ECO:0007669"/>
    <property type="project" value="TreeGrafter"/>
</dbReference>
<keyword evidence="19" id="KW-1185">Reference proteome</keyword>
<feature type="transmembrane region" description="Helical" evidence="16">
    <location>
        <begin position="586"/>
        <end position="606"/>
    </location>
</feature>
<dbReference type="GeneID" id="119643699"/>
<keyword evidence="12" id="KW-0325">Glycoprotein</keyword>
<dbReference type="GO" id="GO:0055078">
    <property type="term" value="P:sodium ion homeostasis"/>
    <property type="evidence" value="ECO:0007669"/>
    <property type="project" value="TreeGrafter"/>
</dbReference>
<dbReference type="PANTHER" id="PTHR11827">
    <property type="entry name" value="SOLUTE CARRIER FAMILY 12, CATION COTRANSPORTERS"/>
    <property type="match status" value="1"/>
</dbReference>
<comment type="similarity">
    <text evidence="2">Belongs to the SLC12A transporter family.</text>
</comment>
<feature type="transmembrane region" description="Helical" evidence="16">
    <location>
        <begin position="339"/>
        <end position="358"/>
    </location>
</feature>
<keyword evidence="8 16" id="KW-1133">Transmembrane helix</keyword>
<dbReference type="PANTHER" id="PTHR11827:SF103">
    <property type="entry name" value="SODIUM CHLORIDE COTRANSPORTER 69, ISOFORM E"/>
    <property type="match status" value="1"/>
</dbReference>
<feature type="transmembrane region" description="Helical" evidence="16">
    <location>
        <begin position="218"/>
        <end position="237"/>
    </location>
</feature>
<keyword evidence="14" id="KW-0868">Chloride</keyword>
<feature type="transmembrane region" description="Helical" evidence="16">
    <location>
        <begin position="455"/>
        <end position="479"/>
    </location>
</feature>
<keyword evidence="5 16" id="KW-0812">Transmembrane</keyword>
<proteinExistence type="inferred from homology"/>
<feature type="transmembrane region" description="Helical" evidence="16">
    <location>
        <begin position="365"/>
        <end position="383"/>
    </location>
</feature>
<dbReference type="InterPro" id="IPR004842">
    <property type="entry name" value="SLC12A_fam"/>
</dbReference>
<feature type="compositionally biased region" description="Basic and acidic residues" evidence="15">
    <location>
        <begin position="119"/>
        <end position="138"/>
    </location>
</feature>
<evidence type="ECO:0000256" key="2">
    <source>
        <dbReference type="ARBA" id="ARBA00010593"/>
    </source>
</evidence>
<evidence type="ECO:0000256" key="15">
    <source>
        <dbReference type="SAM" id="MobiDB-lite"/>
    </source>
</evidence>
<feature type="domain" description="SLC12A transporter C-terminal" evidence="18">
    <location>
        <begin position="732"/>
        <end position="1194"/>
    </location>
</feature>
<evidence type="ECO:0000256" key="8">
    <source>
        <dbReference type="ARBA" id="ARBA00022989"/>
    </source>
</evidence>
<dbReference type="AlphaFoldDB" id="A0A9C5ZG85"/>
<evidence type="ECO:0000256" key="5">
    <source>
        <dbReference type="ARBA" id="ARBA00022692"/>
    </source>
</evidence>
<evidence type="ECO:0000313" key="19">
    <source>
        <dbReference type="Proteomes" id="UP000092443"/>
    </source>
</evidence>
<dbReference type="GO" id="GO:0016020">
    <property type="term" value="C:membrane"/>
    <property type="evidence" value="ECO:0007669"/>
    <property type="project" value="UniProtKB-SubCell"/>
</dbReference>
<evidence type="ECO:0000256" key="16">
    <source>
        <dbReference type="SAM" id="Phobius"/>
    </source>
</evidence>
<evidence type="ECO:0000256" key="13">
    <source>
        <dbReference type="ARBA" id="ARBA00023201"/>
    </source>
</evidence>
<evidence type="ECO:0000256" key="10">
    <source>
        <dbReference type="ARBA" id="ARBA00023065"/>
    </source>
</evidence>
<evidence type="ECO:0000256" key="4">
    <source>
        <dbReference type="ARBA" id="ARBA00022538"/>
    </source>
</evidence>
<dbReference type="Proteomes" id="UP000092443">
    <property type="component" value="Unplaced"/>
</dbReference>
<dbReference type="Pfam" id="PF03522">
    <property type="entry name" value="SLC12"/>
    <property type="match status" value="1"/>
</dbReference>
<accession>A0A9C5ZG85</accession>
<evidence type="ECO:0000256" key="12">
    <source>
        <dbReference type="ARBA" id="ARBA00023180"/>
    </source>
</evidence>
<keyword evidence="7" id="KW-0630">Potassium</keyword>
<dbReference type="GO" id="GO:0008511">
    <property type="term" value="F:sodium:potassium:chloride symporter activity"/>
    <property type="evidence" value="ECO:0007669"/>
    <property type="project" value="TreeGrafter"/>
</dbReference>
<dbReference type="InterPro" id="IPR018491">
    <property type="entry name" value="SLC12_C"/>
</dbReference>
<gene>
    <name evidence="20" type="primary">LOC119643699</name>
</gene>
<dbReference type="GO" id="GO:0055064">
    <property type="term" value="P:chloride ion homeostasis"/>
    <property type="evidence" value="ECO:0007669"/>
    <property type="project" value="TreeGrafter"/>
</dbReference>
<evidence type="ECO:0000313" key="20">
    <source>
        <dbReference type="RefSeq" id="XP_037899038.1"/>
    </source>
</evidence>
<evidence type="ECO:0000256" key="3">
    <source>
        <dbReference type="ARBA" id="ARBA00022448"/>
    </source>
</evidence>
<feature type="region of interest" description="Disordered" evidence="15">
    <location>
        <begin position="62"/>
        <end position="138"/>
    </location>
</feature>
<dbReference type="NCBIfam" id="TIGR00930">
    <property type="entry name" value="2a30"/>
    <property type="match status" value="1"/>
</dbReference>
<dbReference type="PRINTS" id="PR01207">
    <property type="entry name" value="NAKCLTRNSPRT"/>
</dbReference>
<dbReference type="InterPro" id="IPR002443">
    <property type="entry name" value="SLC12A1/SLC12A2"/>
</dbReference>
<feature type="domain" description="Amino acid permease/ SLC12A" evidence="17">
    <location>
        <begin position="217"/>
        <end position="723"/>
    </location>
</feature>
<keyword evidence="4" id="KW-0633">Potassium transport</keyword>
<feature type="transmembrane region" description="Helical" evidence="16">
    <location>
        <begin position="524"/>
        <end position="544"/>
    </location>
</feature>
<evidence type="ECO:0000256" key="1">
    <source>
        <dbReference type="ARBA" id="ARBA00004141"/>
    </source>
</evidence>
<reference evidence="20" key="1">
    <citation type="submission" date="2025-08" db="UniProtKB">
        <authorList>
            <consortium name="RefSeq"/>
        </authorList>
    </citation>
    <scope>IDENTIFICATION</scope>
    <source>
        <tissue evidence="20">Whole body pupa</tissue>
    </source>
</reference>
<evidence type="ECO:0000256" key="7">
    <source>
        <dbReference type="ARBA" id="ARBA00022958"/>
    </source>
</evidence>
<dbReference type="GO" id="GO:0055075">
    <property type="term" value="P:potassium ion homeostasis"/>
    <property type="evidence" value="ECO:0007669"/>
    <property type="project" value="TreeGrafter"/>
</dbReference>
<feature type="compositionally biased region" description="Polar residues" evidence="15">
    <location>
        <begin position="75"/>
        <end position="87"/>
    </location>
</feature>
<keyword evidence="6" id="KW-0769">Symport</keyword>
<keyword evidence="11 16" id="KW-0472">Membrane</keyword>
<evidence type="ECO:0000256" key="6">
    <source>
        <dbReference type="ARBA" id="ARBA00022847"/>
    </source>
</evidence>
<feature type="region of interest" description="Disordered" evidence="15">
    <location>
        <begin position="1"/>
        <end position="42"/>
    </location>
</feature>
<dbReference type="FunFam" id="1.20.1740.10:FF:000022">
    <property type="entry name" value="Bumetanide-sensitive na-k-cl cotransport protein"/>
    <property type="match status" value="1"/>
</dbReference>
<feature type="transmembrane region" description="Helical" evidence="16">
    <location>
        <begin position="295"/>
        <end position="319"/>
    </location>
</feature>
<keyword evidence="10" id="KW-0406">Ion transport</keyword>
<sequence length="1194" mass="133314">MSEYMSIEMGTVDRPPNRFQVNPVNHKNNNDKMITKDSTNSAVSENIINDRAPHDVYRRLTGTDGEPIEDDTFNEDTSQLRKAQQQPRHQRQSIKSSFRDKAKPSRFKDLQTTRFQVEPQRDDSDSNDSNDDRELLDNEYDTKYGKSFRHFTREALPRLDNYRNIMSIQAAYRPTLDELHNPTLTGKNTHSLNRRNSDLDAPNSMLNGMIKFGWIKGVLVRCLLNIWGVMLFLRLSWVVGQAGILEAFVLILTTTVVTSITALSMSAISTNGVIKGGGTYYMISRSLGPEFGGSIGLIFSLANAVACAMYVVGFCESMSDLLRSFDVNIVDGGIQDVRIIGSVTILILLVIVVVGMEWEAKAQIGLLIILLVAIADFMIGSLIGPKSELERSKGFLGYNVTLFKNNFFADYRLEKGIQHDFFSVFAIFFPAATGILAGANISGDLKDPQKSIPKGTLLAIFITTATYLIMVLMAGAAVARDATGNTTDAFNSSYEFLICTPGECNYGLQNSFQVIELVSGFGPLIYAGCFAATLSSALASLVSAPKVFQVFKMILIAKALCKDQLYPKIVWFAKGFGKNNEPVRGYVLTFIIAVAFILIGELNLIAPLISNFFLAAYMLINFSTFHASLAKPVGWRPTFKYYNMWLSLVGAILCVAVMFLISWATALITFAVVLALYLIVAYRKPDVNWGSTTQAQTYKNALISVQQLNNVEEHVKNYRPQILVLSGLPNTRPILVDFAYMLTKNLSLLVCGHVLRGSNAQRYRSYLQERATAWFRRHRVKGFYSLVDGEDFESGSRALMMASGIGKLKPNILLMGYKSDWSTCDRKDLIQYFNVMHKALDMYLSVAILRIPNGLDYSQILGDECSAQKSVFDISRSLQPNESIADLNSVERGAQIGLSGSMDSLSRNLSQDVGEISATDNGLKLTKASSTSDLSFVIGTQVKDVSGLPDPADPKSPQLLTNSLRKSKYKHDDPAALYKGPGGVELSKDVLNDLTQFTRKRSHAVIDVWWLYDDGGLTLLLPYIISTRRTWQSCKLRVYALANKKAELEFEQRSMASLLSKFRIDYSDLQLIPDITKKPQESSTQFFNELMKEFTVSEKENESANATKILGDEGMISEDDLMAVQDKTNRYLRLREYLLEQSTKSDLVVMTLPMPRKNIVTAPLYMAWLESLSRDMPPFLFVRGNQTSVLTFYS</sequence>
<evidence type="ECO:0000259" key="17">
    <source>
        <dbReference type="Pfam" id="PF00324"/>
    </source>
</evidence>
<evidence type="ECO:0000256" key="9">
    <source>
        <dbReference type="ARBA" id="ARBA00023053"/>
    </source>
</evidence>
<comment type="subcellular location">
    <subcellularLocation>
        <location evidence="1">Membrane</location>
        <topology evidence="1">Multi-pass membrane protein</topology>
    </subcellularLocation>
</comment>
<evidence type="ECO:0000256" key="14">
    <source>
        <dbReference type="ARBA" id="ARBA00023214"/>
    </source>
</evidence>
<dbReference type="KEGG" id="gfs:119643699"/>
<feature type="transmembrane region" description="Helical" evidence="16">
    <location>
        <begin position="645"/>
        <end position="678"/>
    </location>
</feature>
<organism evidence="19 20">
    <name type="scientific">Glossina fuscipes</name>
    <dbReference type="NCBI Taxonomy" id="7396"/>
    <lineage>
        <taxon>Eukaryota</taxon>
        <taxon>Metazoa</taxon>
        <taxon>Ecdysozoa</taxon>
        <taxon>Arthropoda</taxon>
        <taxon>Hexapoda</taxon>
        <taxon>Insecta</taxon>
        <taxon>Pterygota</taxon>
        <taxon>Neoptera</taxon>
        <taxon>Endopterygota</taxon>
        <taxon>Diptera</taxon>
        <taxon>Brachycera</taxon>
        <taxon>Muscomorpha</taxon>
        <taxon>Hippoboscoidea</taxon>
        <taxon>Glossinidae</taxon>
        <taxon>Glossina</taxon>
    </lineage>
</organism>
<dbReference type="GO" id="GO:0006884">
    <property type="term" value="P:cell volume homeostasis"/>
    <property type="evidence" value="ECO:0007669"/>
    <property type="project" value="TreeGrafter"/>
</dbReference>
<keyword evidence="9" id="KW-0915">Sodium</keyword>
<feature type="transmembrane region" description="Helical" evidence="16">
    <location>
        <begin position="612"/>
        <end position="633"/>
    </location>
</feature>
<dbReference type="Pfam" id="PF00324">
    <property type="entry name" value="AA_permease"/>
    <property type="match status" value="1"/>
</dbReference>
<dbReference type="RefSeq" id="XP_037899038.1">
    <property type="nucleotide sequence ID" value="XM_038043110.1"/>
</dbReference>
<dbReference type="Gene3D" id="1.20.1740.10">
    <property type="entry name" value="Amino acid/polyamine transporter I"/>
    <property type="match status" value="1"/>
</dbReference>
<name>A0A9C5ZG85_9MUSC</name>
<feature type="transmembrane region" description="Helical" evidence="16">
    <location>
        <begin position="421"/>
        <end position="443"/>
    </location>
</feature>
<feature type="transmembrane region" description="Helical" evidence="16">
    <location>
        <begin position="249"/>
        <end position="274"/>
    </location>
</feature>
<protein>
    <submittedName>
        <fullName evidence="20">Bumetanide-sensitive sodium-(Potassium)-chloride cotransporter isoform X1</fullName>
    </submittedName>
</protein>
<keyword evidence="3" id="KW-0813">Transport</keyword>